<comment type="caution">
    <text evidence="5">The sequence shown here is derived from an EMBL/GenBank/DDBJ whole genome shotgun (WGS) entry which is preliminary data.</text>
</comment>
<evidence type="ECO:0000256" key="1">
    <source>
        <dbReference type="ARBA" id="ARBA00022723"/>
    </source>
</evidence>
<reference evidence="6" key="1">
    <citation type="submission" date="2017-08" db="EMBL/GenBank/DDBJ databases">
        <title>A dynamic microbial community with high functional redundancy inhabits the cold, oxic subseafloor aquifer.</title>
        <authorList>
            <person name="Tully B.J."/>
            <person name="Wheat C.G."/>
            <person name="Glazer B.T."/>
            <person name="Huber J.A."/>
        </authorList>
    </citation>
    <scope>NUCLEOTIDE SEQUENCE [LARGE SCALE GENOMIC DNA]</scope>
</reference>
<evidence type="ECO:0000313" key="6">
    <source>
        <dbReference type="Proteomes" id="UP000218327"/>
    </source>
</evidence>
<evidence type="ECO:0000313" key="5">
    <source>
        <dbReference type="EMBL" id="PCJ27103.1"/>
    </source>
</evidence>
<sequence>MRKVYSHENLAILQTAKGLLEHNGIECFVKNEYHASGGHVGLGSVPLELWVHNAADAESAVSILEVGLSDSSKKPVWVCNKCNEENDGSFEICWKCQTENIDT</sequence>
<keyword evidence="3" id="KW-0862">Zinc</keyword>
<evidence type="ECO:0000256" key="2">
    <source>
        <dbReference type="ARBA" id="ARBA00022771"/>
    </source>
</evidence>
<dbReference type="PROSITE" id="PS01358">
    <property type="entry name" value="ZF_RANBP2_1"/>
    <property type="match status" value="1"/>
</dbReference>
<name>A0A2A5B6D2_9GAMM</name>
<proteinExistence type="predicted"/>
<evidence type="ECO:0000259" key="4">
    <source>
        <dbReference type="PROSITE" id="PS01358"/>
    </source>
</evidence>
<dbReference type="Pfam" id="PF09413">
    <property type="entry name" value="DUF2007"/>
    <property type="match status" value="1"/>
</dbReference>
<organism evidence="5 6">
    <name type="scientific">SAR86 cluster bacterium</name>
    <dbReference type="NCBI Taxonomy" id="2030880"/>
    <lineage>
        <taxon>Bacteria</taxon>
        <taxon>Pseudomonadati</taxon>
        <taxon>Pseudomonadota</taxon>
        <taxon>Gammaproteobacteria</taxon>
        <taxon>SAR86 cluster</taxon>
    </lineage>
</organism>
<protein>
    <recommendedName>
        <fullName evidence="4">RanBP2-type domain-containing protein</fullName>
    </recommendedName>
</protein>
<evidence type="ECO:0000256" key="3">
    <source>
        <dbReference type="ARBA" id="ARBA00022833"/>
    </source>
</evidence>
<dbReference type="InterPro" id="IPR001876">
    <property type="entry name" value="Znf_RanBP2"/>
</dbReference>
<dbReference type="Proteomes" id="UP000218327">
    <property type="component" value="Unassembled WGS sequence"/>
</dbReference>
<accession>A0A2A5B6D2</accession>
<keyword evidence="2" id="KW-0863">Zinc-finger</keyword>
<dbReference type="InterPro" id="IPR018551">
    <property type="entry name" value="DUF2007"/>
</dbReference>
<keyword evidence="1" id="KW-0479">Metal-binding</keyword>
<dbReference type="Gene3D" id="3.30.70.790">
    <property type="entry name" value="UreE, C-terminal domain"/>
    <property type="match status" value="1"/>
</dbReference>
<dbReference type="GO" id="GO:0008270">
    <property type="term" value="F:zinc ion binding"/>
    <property type="evidence" value="ECO:0007669"/>
    <property type="project" value="UniProtKB-KW"/>
</dbReference>
<feature type="domain" description="RanBP2-type" evidence="4">
    <location>
        <begin position="77"/>
        <end position="96"/>
    </location>
</feature>
<dbReference type="AlphaFoldDB" id="A0A2A5B6D2"/>
<gene>
    <name evidence="5" type="ORF">COA96_04090</name>
</gene>
<dbReference type="EMBL" id="NVVJ01000008">
    <property type="protein sequence ID" value="PCJ27103.1"/>
    <property type="molecule type" value="Genomic_DNA"/>
</dbReference>